<dbReference type="EMBL" id="JBHLZN010000002">
    <property type="protein sequence ID" value="MFB9886108.1"/>
    <property type="molecule type" value="Genomic_DNA"/>
</dbReference>
<dbReference type="GO" id="GO:0016853">
    <property type="term" value="F:isomerase activity"/>
    <property type="evidence" value="ECO:0007669"/>
    <property type="project" value="UniProtKB-KW"/>
</dbReference>
<sequence>MSHAKTAALIARYYQAFNEGDMHTFLSLLHDDVVHDVNQGERRQGKARFAEFMSHMNHCYQEQIRDLVIMVSEDGRRASAEFCVHGRYLNSDSDLPAAQGQQYVLPAGAFFAIHQGQIARITNYYNLQDWLQQVSA</sequence>
<dbReference type="Pfam" id="PF12680">
    <property type="entry name" value="SnoaL_2"/>
    <property type="match status" value="1"/>
</dbReference>
<evidence type="ECO:0000313" key="2">
    <source>
        <dbReference type="EMBL" id="MFB9886108.1"/>
    </source>
</evidence>
<dbReference type="NCBIfam" id="TIGR02096">
    <property type="entry name" value="ketosteroid isomerase-related protein"/>
    <property type="match status" value="1"/>
</dbReference>
<evidence type="ECO:0000259" key="1">
    <source>
        <dbReference type="Pfam" id="PF12680"/>
    </source>
</evidence>
<dbReference type="RefSeq" id="WP_027311604.1">
    <property type="nucleotide sequence ID" value="NZ_JBHLZN010000002.1"/>
</dbReference>
<accession>A0ABV5ZBY8</accession>
<dbReference type="InterPro" id="IPR037401">
    <property type="entry name" value="SnoaL-like"/>
</dbReference>
<keyword evidence="3" id="KW-1185">Reference proteome</keyword>
<dbReference type="Gene3D" id="3.10.450.50">
    <property type="match status" value="1"/>
</dbReference>
<reference evidence="2 3" key="1">
    <citation type="submission" date="2024-09" db="EMBL/GenBank/DDBJ databases">
        <authorList>
            <person name="Sun Q."/>
            <person name="Mori K."/>
        </authorList>
    </citation>
    <scope>NUCLEOTIDE SEQUENCE [LARGE SCALE GENOMIC DNA]</scope>
    <source>
        <strain evidence="2 3">ATCC 51285</strain>
    </source>
</reference>
<feature type="domain" description="SnoaL-like" evidence="1">
    <location>
        <begin position="11"/>
        <end position="121"/>
    </location>
</feature>
<organism evidence="2 3">
    <name type="scientific">Balneatrix alpica</name>
    <dbReference type="NCBI Taxonomy" id="75684"/>
    <lineage>
        <taxon>Bacteria</taxon>
        <taxon>Pseudomonadati</taxon>
        <taxon>Pseudomonadota</taxon>
        <taxon>Gammaproteobacteria</taxon>
        <taxon>Oceanospirillales</taxon>
        <taxon>Balneatrichaceae</taxon>
        <taxon>Balneatrix</taxon>
    </lineage>
</organism>
<dbReference type="InterPro" id="IPR011721">
    <property type="entry name" value="CHP02096"/>
</dbReference>
<keyword evidence="2" id="KW-0413">Isomerase</keyword>
<comment type="caution">
    <text evidence="2">The sequence shown here is derived from an EMBL/GenBank/DDBJ whole genome shotgun (WGS) entry which is preliminary data.</text>
</comment>
<dbReference type="InterPro" id="IPR032710">
    <property type="entry name" value="NTF2-like_dom_sf"/>
</dbReference>
<proteinExistence type="predicted"/>
<name>A0ABV5ZBY8_9GAMM</name>
<gene>
    <name evidence="2" type="ORF">ACFFLH_06775</name>
</gene>
<evidence type="ECO:0000313" key="3">
    <source>
        <dbReference type="Proteomes" id="UP001589628"/>
    </source>
</evidence>
<protein>
    <submittedName>
        <fullName evidence="2">Ketosteroid isomerase-related protein</fullName>
    </submittedName>
</protein>
<dbReference type="Proteomes" id="UP001589628">
    <property type="component" value="Unassembled WGS sequence"/>
</dbReference>
<dbReference type="SUPFAM" id="SSF54427">
    <property type="entry name" value="NTF2-like"/>
    <property type="match status" value="1"/>
</dbReference>